<feature type="compositionally biased region" description="Polar residues" evidence="1">
    <location>
        <begin position="22"/>
        <end position="43"/>
    </location>
</feature>
<keyword evidence="3" id="KW-1185">Reference proteome</keyword>
<protein>
    <submittedName>
        <fullName evidence="2">Uncharacterized protein</fullName>
    </submittedName>
</protein>
<sequence length="191" mass="20941">MSLVAAYDSSSDNEVLEESKPSKQGNSGETKVNANPSTRQGLLSSLPPPKKVNGKVKIAMPSLPSNDSDDEEEPESTKPKYKYKAGSSLTEMLPAPKNAMFAKMKVIKSDTKSTGTEQSKQPMIPYTLTKKKNVRQNKPTPNEGKKFSGNLPEDEDNYDAGGFFGNLQDNQPDKTLQRLQSYAYVMPLSCV</sequence>
<proteinExistence type="predicted"/>
<evidence type="ECO:0000313" key="3">
    <source>
        <dbReference type="Proteomes" id="UP000009022"/>
    </source>
</evidence>
<feature type="compositionally biased region" description="Polar residues" evidence="1">
    <location>
        <begin position="112"/>
        <end position="121"/>
    </location>
</feature>
<dbReference type="InParanoid" id="B3RRL2"/>
<dbReference type="GeneID" id="6752101"/>
<organism evidence="2 3">
    <name type="scientific">Trichoplax adhaerens</name>
    <name type="common">Trichoplax reptans</name>
    <dbReference type="NCBI Taxonomy" id="10228"/>
    <lineage>
        <taxon>Eukaryota</taxon>
        <taxon>Metazoa</taxon>
        <taxon>Placozoa</taxon>
        <taxon>Uniplacotomia</taxon>
        <taxon>Trichoplacea</taxon>
        <taxon>Trichoplacidae</taxon>
        <taxon>Trichoplax</taxon>
    </lineage>
</organism>
<evidence type="ECO:0000256" key="1">
    <source>
        <dbReference type="SAM" id="MobiDB-lite"/>
    </source>
</evidence>
<dbReference type="EMBL" id="DS985243">
    <property type="protein sequence ID" value="EDV26368.1"/>
    <property type="molecule type" value="Genomic_DNA"/>
</dbReference>
<feature type="region of interest" description="Disordered" evidence="1">
    <location>
        <begin position="110"/>
        <end position="172"/>
    </location>
</feature>
<dbReference type="KEGG" id="tad:TRIADDRAFT_54282"/>
<dbReference type="PANTHER" id="PTHR13621">
    <property type="entry name" value="PROLINE-RICH PROTEIN PRCC"/>
    <property type="match status" value="1"/>
</dbReference>
<gene>
    <name evidence="2" type="ORF">TRIADDRAFT_54282</name>
</gene>
<dbReference type="HOGENOM" id="CLU_1423228_0_0_1"/>
<dbReference type="AlphaFoldDB" id="B3RRL2"/>
<dbReference type="RefSeq" id="XP_002110364.1">
    <property type="nucleotide sequence ID" value="XM_002110328.1"/>
</dbReference>
<dbReference type="InterPro" id="IPR018800">
    <property type="entry name" value="PRCC"/>
</dbReference>
<evidence type="ECO:0000313" key="2">
    <source>
        <dbReference type="EMBL" id="EDV26368.1"/>
    </source>
</evidence>
<dbReference type="CTD" id="6752101"/>
<reference evidence="2 3" key="1">
    <citation type="journal article" date="2008" name="Nature">
        <title>The Trichoplax genome and the nature of placozoans.</title>
        <authorList>
            <person name="Srivastava M."/>
            <person name="Begovic E."/>
            <person name="Chapman J."/>
            <person name="Putnam N.H."/>
            <person name="Hellsten U."/>
            <person name="Kawashima T."/>
            <person name="Kuo A."/>
            <person name="Mitros T."/>
            <person name="Salamov A."/>
            <person name="Carpenter M.L."/>
            <person name="Signorovitch A.Y."/>
            <person name="Moreno M.A."/>
            <person name="Kamm K."/>
            <person name="Grimwood J."/>
            <person name="Schmutz J."/>
            <person name="Shapiro H."/>
            <person name="Grigoriev I.V."/>
            <person name="Buss L.W."/>
            <person name="Schierwater B."/>
            <person name="Dellaporta S.L."/>
            <person name="Rokhsar D.S."/>
        </authorList>
    </citation>
    <scope>NUCLEOTIDE SEQUENCE [LARGE SCALE GENOMIC DNA]</scope>
    <source>
        <strain evidence="2 3">Grell-BS-1999</strain>
    </source>
</reference>
<dbReference type="PANTHER" id="PTHR13621:SF2">
    <property type="entry name" value="PROLINE-RICH PROTEIN PRCC"/>
    <property type="match status" value="1"/>
</dbReference>
<accession>B3RRL2</accession>
<dbReference type="Proteomes" id="UP000009022">
    <property type="component" value="Unassembled WGS sequence"/>
</dbReference>
<name>B3RRL2_TRIAD</name>
<feature type="region of interest" description="Disordered" evidence="1">
    <location>
        <begin position="1"/>
        <end position="88"/>
    </location>
</feature>